<dbReference type="Gene3D" id="3.30.70.100">
    <property type="match status" value="1"/>
</dbReference>
<dbReference type="InterPro" id="IPR017969">
    <property type="entry name" value="Heavy-metal-associated_CS"/>
</dbReference>
<dbReference type="EMBL" id="JAVIDL010000009">
    <property type="protein sequence ID" value="MDQ8935359.1"/>
    <property type="molecule type" value="Genomic_DNA"/>
</dbReference>
<evidence type="ECO:0000259" key="2">
    <source>
        <dbReference type="PROSITE" id="PS50846"/>
    </source>
</evidence>
<accession>A0AAW8J6L8</accession>
<gene>
    <name evidence="3" type="ORF">RFH47_06430</name>
</gene>
<dbReference type="InterPro" id="IPR006121">
    <property type="entry name" value="HMA_dom"/>
</dbReference>
<feature type="domain" description="HMA" evidence="2">
    <location>
        <begin position="1"/>
        <end position="62"/>
    </location>
</feature>
<name>A0AAW8J6L8_9GAMM</name>
<dbReference type="InterPro" id="IPR036163">
    <property type="entry name" value="HMA_dom_sf"/>
</dbReference>
<dbReference type="Proteomes" id="UP001243844">
    <property type="component" value="Unassembled WGS sequence"/>
</dbReference>
<dbReference type="PROSITE" id="PS50846">
    <property type="entry name" value="HMA_2"/>
    <property type="match status" value="1"/>
</dbReference>
<sequence length="64" mass="6723">MQLVIENMTCGGCARGVTATIKSIDPEAKVDIDVSTKTVDLTSSADLNQILVALAEDGFPAVER</sequence>
<organism evidence="3 4">
    <name type="scientific">Acinetobacter rudis</name>
    <dbReference type="NCBI Taxonomy" id="632955"/>
    <lineage>
        <taxon>Bacteria</taxon>
        <taxon>Pseudomonadati</taxon>
        <taxon>Pseudomonadota</taxon>
        <taxon>Gammaproteobacteria</taxon>
        <taxon>Moraxellales</taxon>
        <taxon>Moraxellaceae</taxon>
        <taxon>Acinetobacter</taxon>
    </lineage>
</organism>
<dbReference type="RefSeq" id="WP_308981209.1">
    <property type="nucleotide sequence ID" value="NZ_JAVIDL010000009.1"/>
</dbReference>
<dbReference type="Pfam" id="PF00403">
    <property type="entry name" value="HMA"/>
    <property type="match status" value="1"/>
</dbReference>
<dbReference type="CDD" id="cd00371">
    <property type="entry name" value="HMA"/>
    <property type="match status" value="1"/>
</dbReference>
<reference evidence="3" key="1">
    <citation type="submission" date="2023-08" db="EMBL/GenBank/DDBJ databases">
        <title>Emergence of clinically-relevant ST2 carbapenem-resistant Acinetobacter baumannii strains in hospital sewages in Zhejiang, East of China.</title>
        <authorList>
            <person name="Kaichao C."/>
            <person name="Zhang R."/>
        </authorList>
    </citation>
    <scope>NUCLEOTIDE SEQUENCE</scope>
    <source>
        <strain evidence="3">M-RB-37</strain>
    </source>
</reference>
<dbReference type="GO" id="GO:0046872">
    <property type="term" value="F:metal ion binding"/>
    <property type="evidence" value="ECO:0007669"/>
    <property type="project" value="UniProtKB-KW"/>
</dbReference>
<protein>
    <submittedName>
        <fullName evidence="3">Heavy-metal-associated domain-containing protein</fullName>
    </submittedName>
</protein>
<evidence type="ECO:0000256" key="1">
    <source>
        <dbReference type="ARBA" id="ARBA00022723"/>
    </source>
</evidence>
<dbReference type="SUPFAM" id="SSF55008">
    <property type="entry name" value="HMA, heavy metal-associated domain"/>
    <property type="match status" value="1"/>
</dbReference>
<proteinExistence type="predicted"/>
<comment type="caution">
    <text evidence="3">The sequence shown here is derived from an EMBL/GenBank/DDBJ whole genome shotgun (WGS) entry which is preliminary data.</text>
</comment>
<evidence type="ECO:0000313" key="4">
    <source>
        <dbReference type="Proteomes" id="UP001243844"/>
    </source>
</evidence>
<keyword evidence="1" id="KW-0479">Metal-binding</keyword>
<evidence type="ECO:0000313" key="3">
    <source>
        <dbReference type="EMBL" id="MDQ8935359.1"/>
    </source>
</evidence>
<dbReference type="PROSITE" id="PS01047">
    <property type="entry name" value="HMA_1"/>
    <property type="match status" value="1"/>
</dbReference>
<dbReference type="AlphaFoldDB" id="A0AAW8J6L8"/>